<reference evidence="1 2" key="1">
    <citation type="journal article" date="2019" name="Nat. Ecol. Evol.">
        <title>Megaphylogeny resolves global patterns of mushroom evolution.</title>
        <authorList>
            <person name="Varga T."/>
            <person name="Krizsan K."/>
            <person name="Foldi C."/>
            <person name="Dima B."/>
            <person name="Sanchez-Garcia M."/>
            <person name="Sanchez-Ramirez S."/>
            <person name="Szollosi G.J."/>
            <person name="Szarkandi J.G."/>
            <person name="Papp V."/>
            <person name="Albert L."/>
            <person name="Andreopoulos W."/>
            <person name="Angelini C."/>
            <person name="Antonin V."/>
            <person name="Barry K.W."/>
            <person name="Bougher N.L."/>
            <person name="Buchanan P."/>
            <person name="Buyck B."/>
            <person name="Bense V."/>
            <person name="Catcheside P."/>
            <person name="Chovatia M."/>
            <person name="Cooper J."/>
            <person name="Damon W."/>
            <person name="Desjardin D."/>
            <person name="Finy P."/>
            <person name="Geml J."/>
            <person name="Haridas S."/>
            <person name="Hughes K."/>
            <person name="Justo A."/>
            <person name="Karasinski D."/>
            <person name="Kautmanova I."/>
            <person name="Kiss B."/>
            <person name="Kocsube S."/>
            <person name="Kotiranta H."/>
            <person name="LaButti K.M."/>
            <person name="Lechner B.E."/>
            <person name="Liimatainen K."/>
            <person name="Lipzen A."/>
            <person name="Lukacs Z."/>
            <person name="Mihaltcheva S."/>
            <person name="Morgado L.N."/>
            <person name="Niskanen T."/>
            <person name="Noordeloos M.E."/>
            <person name="Ohm R.A."/>
            <person name="Ortiz-Santana B."/>
            <person name="Ovrebo C."/>
            <person name="Racz N."/>
            <person name="Riley R."/>
            <person name="Savchenko A."/>
            <person name="Shiryaev A."/>
            <person name="Soop K."/>
            <person name="Spirin V."/>
            <person name="Szebenyi C."/>
            <person name="Tomsovsky M."/>
            <person name="Tulloss R.E."/>
            <person name="Uehling J."/>
            <person name="Grigoriev I.V."/>
            <person name="Vagvolgyi C."/>
            <person name="Papp T."/>
            <person name="Martin F.M."/>
            <person name="Miettinen O."/>
            <person name="Hibbett D.S."/>
            <person name="Nagy L.G."/>
        </authorList>
    </citation>
    <scope>NUCLEOTIDE SEQUENCE [LARGE SCALE GENOMIC DNA]</scope>
    <source>
        <strain evidence="1 2">CBS 962.96</strain>
    </source>
</reference>
<dbReference type="Proteomes" id="UP000297245">
    <property type="component" value="Unassembled WGS sequence"/>
</dbReference>
<evidence type="ECO:0000313" key="1">
    <source>
        <dbReference type="EMBL" id="THU84314.1"/>
    </source>
</evidence>
<accession>A0A4S8L6N5</accession>
<sequence length="233" mass="27224">MTETKQVWVQISSVKLNNFEASLAHKLKLPGDQNLGGTMQSVKGIYMVISRCTAHKPPLSNGQKYMGCITGKVTLHLQFDIRRPPGYSYTSLKDNEYPTCSLDRVQNDNMSHNAKMYNIIWNSARNIALPGIYLAEIQEWDVLGSRRKRTIGENWKRIHYVQVNIYDIFWCKFPFLDLTFKTIRPNYFEYAYLRKYTRIGPTAREDMEKSRSNLDIPFLFSWMVRESDSDLVN</sequence>
<name>A0A4S8L6N5_DENBC</name>
<organism evidence="1 2">
    <name type="scientific">Dendrothele bispora (strain CBS 962.96)</name>
    <dbReference type="NCBI Taxonomy" id="1314807"/>
    <lineage>
        <taxon>Eukaryota</taxon>
        <taxon>Fungi</taxon>
        <taxon>Dikarya</taxon>
        <taxon>Basidiomycota</taxon>
        <taxon>Agaricomycotina</taxon>
        <taxon>Agaricomycetes</taxon>
        <taxon>Agaricomycetidae</taxon>
        <taxon>Agaricales</taxon>
        <taxon>Agaricales incertae sedis</taxon>
        <taxon>Dendrothele</taxon>
    </lineage>
</organism>
<evidence type="ECO:0000313" key="2">
    <source>
        <dbReference type="Proteomes" id="UP000297245"/>
    </source>
</evidence>
<gene>
    <name evidence="1" type="ORF">K435DRAFT_806783</name>
</gene>
<dbReference type="AlphaFoldDB" id="A0A4S8L6N5"/>
<dbReference type="EMBL" id="ML179606">
    <property type="protein sequence ID" value="THU84314.1"/>
    <property type="molecule type" value="Genomic_DNA"/>
</dbReference>
<keyword evidence="2" id="KW-1185">Reference proteome</keyword>
<protein>
    <submittedName>
        <fullName evidence="1">Uncharacterized protein</fullName>
    </submittedName>
</protein>
<proteinExistence type="predicted"/>